<name>A0ACB8YRF4_9ASTR</name>
<gene>
    <name evidence="1" type="ORF">L1987_82039</name>
</gene>
<accession>A0ACB8YRF4</accession>
<reference evidence="1 2" key="2">
    <citation type="journal article" date="2022" name="Mol. Ecol. Resour.">
        <title>The genomes of chicory, endive, great burdock and yacon provide insights into Asteraceae paleo-polyploidization history and plant inulin production.</title>
        <authorList>
            <person name="Fan W."/>
            <person name="Wang S."/>
            <person name="Wang H."/>
            <person name="Wang A."/>
            <person name="Jiang F."/>
            <person name="Liu H."/>
            <person name="Zhao H."/>
            <person name="Xu D."/>
            <person name="Zhang Y."/>
        </authorList>
    </citation>
    <scope>NUCLEOTIDE SEQUENCE [LARGE SCALE GENOMIC DNA]</scope>
    <source>
        <strain evidence="2">cv. Yunnan</strain>
        <tissue evidence="1">Leaves</tissue>
    </source>
</reference>
<comment type="caution">
    <text evidence="1">The sequence shown here is derived from an EMBL/GenBank/DDBJ whole genome shotgun (WGS) entry which is preliminary data.</text>
</comment>
<evidence type="ECO:0000313" key="2">
    <source>
        <dbReference type="Proteomes" id="UP001056120"/>
    </source>
</evidence>
<organism evidence="1 2">
    <name type="scientific">Smallanthus sonchifolius</name>
    <dbReference type="NCBI Taxonomy" id="185202"/>
    <lineage>
        <taxon>Eukaryota</taxon>
        <taxon>Viridiplantae</taxon>
        <taxon>Streptophyta</taxon>
        <taxon>Embryophyta</taxon>
        <taxon>Tracheophyta</taxon>
        <taxon>Spermatophyta</taxon>
        <taxon>Magnoliopsida</taxon>
        <taxon>eudicotyledons</taxon>
        <taxon>Gunneridae</taxon>
        <taxon>Pentapetalae</taxon>
        <taxon>asterids</taxon>
        <taxon>campanulids</taxon>
        <taxon>Asterales</taxon>
        <taxon>Asteraceae</taxon>
        <taxon>Asteroideae</taxon>
        <taxon>Heliantheae alliance</taxon>
        <taxon>Millerieae</taxon>
        <taxon>Smallanthus</taxon>
    </lineage>
</organism>
<sequence>MYGVDVDGGLALDKHNHSLFFIAECNQLVILPSQVTFRSEQLDGAYLCSRIIDYYYNYHMFESGLEVGDQRVAHQLFPTRDGYYRIKDLYFGKFWRRSPNWIWADAEDDDFSNDTLFSFVKLGDNVVALRNLGNNYFCGGLTTEGKTNCLNAHYPTMSRHARLIVEERVLKRTISDVRYRLSESTIYEEEILEVDHYFGENDKVDGDDTLTPSFSISDSRTTSWNNSVSVKVGVKVEFETDIVPFIEKGKVEVSTEVGYTHEWGGSKTTTTQRELSYTVVVPPLTKVKVTLMCTRAACGVPFSYTQHDLLPDGEWVTNLKNDGIYKGINSYNFYVQSSKVDS</sequence>
<dbReference type="EMBL" id="CM042044">
    <property type="protein sequence ID" value="KAI3688327.1"/>
    <property type="molecule type" value="Genomic_DNA"/>
</dbReference>
<proteinExistence type="predicted"/>
<dbReference type="Proteomes" id="UP001056120">
    <property type="component" value="Linkage Group LG27"/>
</dbReference>
<keyword evidence="2" id="KW-1185">Reference proteome</keyword>
<protein>
    <submittedName>
        <fullName evidence="1">Uncharacterized protein</fullName>
    </submittedName>
</protein>
<reference evidence="2" key="1">
    <citation type="journal article" date="2022" name="Mol. Ecol. Resour.">
        <title>The genomes of chicory, endive, great burdock and yacon provide insights into Asteraceae palaeo-polyploidization history and plant inulin production.</title>
        <authorList>
            <person name="Fan W."/>
            <person name="Wang S."/>
            <person name="Wang H."/>
            <person name="Wang A."/>
            <person name="Jiang F."/>
            <person name="Liu H."/>
            <person name="Zhao H."/>
            <person name="Xu D."/>
            <person name="Zhang Y."/>
        </authorList>
    </citation>
    <scope>NUCLEOTIDE SEQUENCE [LARGE SCALE GENOMIC DNA]</scope>
    <source>
        <strain evidence="2">cv. Yunnan</strain>
    </source>
</reference>
<evidence type="ECO:0000313" key="1">
    <source>
        <dbReference type="EMBL" id="KAI3688327.1"/>
    </source>
</evidence>